<evidence type="ECO:0000313" key="2">
    <source>
        <dbReference type="EMBL" id="MPN05965.1"/>
    </source>
</evidence>
<feature type="domain" description="DUF7000" evidence="1">
    <location>
        <begin position="146"/>
        <end position="292"/>
    </location>
</feature>
<accession>A0A645EVB3</accession>
<reference evidence="2" key="1">
    <citation type="submission" date="2019-08" db="EMBL/GenBank/DDBJ databases">
        <authorList>
            <person name="Kucharzyk K."/>
            <person name="Murdoch R.W."/>
            <person name="Higgins S."/>
            <person name="Loffler F."/>
        </authorList>
    </citation>
    <scope>NUCLEOTIDE SEQUENCE</scope>
</reference>
<dbReference type="Pfam" id="PF22526">
    <property type="entry name" value="DUF7000"/>
    <property type="match status" value="1"/>
</dbReference>
<proteinExistence type="predicted"/>
<organism evidence="2">
    <name type="scientific">bioreactor metagenome</name>
    <dbReference type="NCBI Taxonomy" id="1076179"/>
    <lineage>
        <taxon>unclassified sequences</taxon>
        <taxon>metagenomes</taxon>
        <taxon>ecological metagenomes</taxon>
    </lineage>
</organism>
<name>A0A645EVB3_9ZZZZ</name>
<dbReference type="Gene3D" id="2.20.25.110">
    <property type="entry name" value="S-adenosyl-L-methionine-dependent methyltransferases"/>
    <property type="match status" value="1"/>
</dbReference>
<dbReference type="InterPro" id="IPR029063">
    <property type="entry name" value="SAM-dependent_MTases_sf"/>
</dbReference>
<evidence type="ECO:0000259" key="1">
    <source>
        <dbReference type="Pfam" id="PF22526"/>
    </source>
</evidence>
<protein>
    <recommendedName>
        <fullName evidence="1">DUF7000 domain-containing protein</fullName>
    </recommendedName>
</protein>
<dbReference type="EMBL" id="VSSQ01051852">
    <property type="protein sequence ID" value="MPN05965.1"/>
    <property type="molecule type" value="Genomic_DNA"/>
</dbReference>
<dbReference type="SUPFAM" id="SSF53335">
    <property type="entry name" value="S-adenosyl-L-methionine-dependent methyltransferases"/>
    <property type="match status" value="1"/>
</dbReference>
<sequence>METDEENAAILQSIASALKDEAILIFTTLNGLFPLSQNLNAFYADAKTEEGSTCTSTGFDLCTLRDHNTTTFTDDDGQEHTIISSERYYLPTELRTLLAGLGFTKVEFFGAHLGAFSRKNPLSQTDFEMLVVAKKELSSLTLVNLYTQACKAPLSEAYKLILKTLTLCGRELQKHLPESEVSGIYPGYLDMSYIALIPPNLKKRQLKLALVYVHEKGAFELWLAGRNRSIQAQVREELRGKLPSPYMLVEEAKGEDAIVQLRLGPLTDFTDMNLLIGKLCAMMHTMLQDLQPLLS</sequence>
<dbReference type="AlphaFoldDB" id="A0A645EVB3"/>
<comment type="caution">
    <text evidence="2">The sequence shown here is derived from an EMBL/GenBank/DDBJ whole genome shotgun (WGS) entry which is preliminary data.</text>
</comment>
<dbReference type="InterPro" id="IPR054269">
    <property type="entry name" value="DUF7000"/>
</dbReference>
<gene>
    <name evidence="2" type="ORF">SDC9_153219</name>
</gene>
<dbReference type="Gene3D" id="3.40.50.150">
    <property type="entry name" value="Vaccinia Virus protein VP39"/>
    <property type="match status" value="1"/>
</dbReference>